<comment type="subunit">
    <text evidence="15">At low DSF concentrations, interacts with RpfF.</text>
</comment>
<keyword evidence="4" id="KW-1003">Cell membrane</keyword>
<evidence type="ECO:0000256" key="1">
    <source>
        <dbReference type="ARBA" id="ARBA00000085"/>
    </source>
</evidence>
<dbReference type="PROSITE" id="PS50110">
    <property type="entry name" value="RESPONSE_REGULATORY"/>
    <property type="match status" value="1"/>
</dbReference>
<keyword evidence="20" id="KW-0175">Coiled coil</keyword>
<dbReference type="AlphaFoldDB" id="A0A8J7FG18"/>
<protein>
    <recommendedName>
        <fullName evidence="16">Sensory/regulatory protein RpfC</fullName>
        <ecNumber evidence="3">2.7.13.3</ecNumber>
    </recommendedName>
    <alternativeName>
        <fullName evidence="17">Virulence sensor protein BvgS</fullName>
    </alternativeName>
</protein>
<dbReference type="InterPro" id="IPR036890">
    <property type="entry name" value="HATPase_C_sf"/>
</dbReference>
<proteinExistence type="predicted"/>
<evidence type="ECO:0000256" key="9">
    <source>
        <dbReference type="ARBA" id="ARBA00022777"/>
    </source>
</evidence>
<dbReference type="RefSeq" id="WP_194114885.1">
    <property type="nucleotide sequence ID" value="NZ_JADFUA010000001.1"/>
</dbReference>
<keyword evidence="8" id="KW-0547">Nucleotide-binding</keyword>
<feature type="modified residue" description="4-aspartylphosphate" evidence="19">
    <location>
        <position position="633"/>
    </location>
</feature>
<dbReference type="CDD" id="cd16922">
    <property type="entry name" value="HATPase_EvgS-ArcB-TorS-like"/>
    <property type="match status" value="1"/>
</dbReference>
<dbReference type="Gene3D" id="3.40.50.2300">
    <property type="match status" value="1"/>
</dbReference>
<dbReference type="FunFam" id="1.10.287.130:FF:000002">
    <property type="entry name" value="Two-component osmosensing histidine kinase"/>
    <property type="match status" value="1"/>
</dbReference>
<evidence type="ECO:0000256" key="3">
    <source>
        <dbReference type="ARBA" id="ARBA00012438"/>
    </source>
</evidence>
<dbReference type="PANTHER" id="PTHR45339:SF1">
    <property type="entry name" value="HYBRID SIGNAL TRANSDUCTION HISTIDINE KINASE J"/>
    <property type="match status" value="1"/>
</dbReference>
<keyword evidence="9" id="KW-0418">Kinase</keyword>
<dbReference type="Pfam" id="PF02518">
    <property type="entry name" value="HATPase_c"/>
    <property type="match status" value="1"/>
</dbReference>
<dbReference type="InterPro" id="IPR036641">
    <property type="entry name" value="HPT_dom_sf"/>
</dbReference>
<dbReference type="CDD" id="cd00088">
    <property type="entry name" value="HPT"/>
    <property type="match status" value="1"/>
</dbReference>
<dbReference type="SUPFAM" id="SSF52172">
    <property type="entry name" value="CheY-like"/>
    <property type="match status" value="1"/>
</dbReference>
<evidence type="ECO:0000256" key="16">
    <source>
        <dbReference type="ARBA" id="ARBA00068150"/>
    </source>
</evidence>
<evidence type="ECO:0000256" key="17">
    <source>
        <dbReference type="ARBA" id="ARBA00070152"/>
    </source>
</evidence>
<dbReference type="InterPro" id="IPR003661">
    <property type="entry name" value="HisK_dim/P_dom"/>
</dbReference>
<keyword evidence="26" id="KW-1185">Reference proteome</keyword>
<dbReference type="SUPFAM" id="SSF47384">
    <property type="entry name" value="Homodimeric domain of signal transducing histidine kinase"/>
    <property type="match status" value="1"/>
</dbReference>
<keyword evidence="13 21" id="KW-0472">Membrane</keyword>
<comment type="caution">
    <text evidence="25">The sequence shown here is derived from an EMBL/GenBank/DDBJ whole genome shotgun (WGS) entry which is preliminary data.</text>
</comment>
<evidence type="ECO:0000256" key="7">
    <source>
        <dbReference type="ARBA" id="ARBA00022692"/>
    </source>
</evidence>
<evidence type="ECO:0000259" key="24">
    <source>
        <dbReference type="PROSITE" id="PS50894"/>
    </source>
</evidence>
<sequence length="843" mass="92809">MSTPISVSLAPPHGLYRPLPLADVFRHGSLMQRCQVGGLWLLSLLVGIAFSIICTKLKWFGVPIDVAGYRIFATWYPPLTLCLLWSVWFGYWWGAVPAFIATLASAIYSGMQLGWGIVFSFADPLGLAVFAVTYQVIQIYNPKGLSNLLLFTLLTFFCAIFSSLGALIWVYTNKLGIKDAFAIWQGWWVGGFLQMMLTVAPFIVLASGPVCRWRERLRHSDTSCNTPELNKTALLTVTAIMMGGVFLFLSLSFYLSAKAIAGVSQTGNRVDWQAVARITDSSAMIVYWVMGTLLVAMAFLGYHMVVKWMASLKEIARQAEEASQVKSEFLARMSHEIRTPMNAIIGLANLLVQTPLTPKQQDYVGKIQHASDALLGVIDDVLDYSKIEAGKLGVERVHFRLDELLDSLLGILSLKASAKGLQLSAHRDESVPLHLYGDPLRLRQILLNLGNNAIKFTEQGSITLTICCEQQTPQQARLKFTVSDTGIGIAAEQQPQLFQAFTQGDESIARRYGGSGLGLAICRELVQMLGGQIGLNSEPGKGSVFYFSLDFELADSQAAPTALPASPAAKQSRLADDNPLEGKRILLVEDNPINKQIAEELLQACGIYVDHAENGRAAVAMVLQARYHAVLMDLQMPEMDGFVATRHIRSHRRLLDLPIIAMTAHTMLGDRERCLAAGMNDHIPKPFRPEQLYAVLCRWLDPTRAQKELPSSEIPPAGDWPSLPGLDLEYGYRQVGLKPERFVVLLRNFLSNHAETARDIRAAREQGQYSEVERLAHSLKSVGRYLGAPRLASHAEALERAAASQSAELDTHLDEFEAALDEVMQSLASLGERLNPAPASASA</sequence>
<evidence type="ECO:0000256" key="12">
    <source>
        <dbReference type="ARBA" id="ARBA00023012"/>
    </source>
</evidence>
<dbReference type="CDD" id="cd17546">
    <property type="entry name" value="REC_hyHK_CKI1_RcsC-like"/>
    <property type="match status" value="1"/>
</dbReference>
<dbReference type="InterPro" id="IPR003594">
    <property type="entry name" value="HATPase_dom"/>
</dbReference>
<keyword evidence="12" id="KW-0902">Two-component regulatory system</keyword>
<dbReference type="SUPFAM" id="SSF55874">
    <property type="entry name" value="ATPase domain of HSP90 chaperone/DNA topoisomerase II/histidine kinase"/>
    <property type="match status" value="1"/>
</dbReference>
<dbReference type="PANTHER" id="PTHR45339">
    <property type="entry name" value="HYBRID SIGNAL TRANSDUCTION HISTIDINE KINASE J"/>
    <property type="match status" value="1"/>
</dbReference>
<organism evidence="25 26">
    <name type="scientific">Chitinilyticum piscinae</name>
    <dbReference type="NCBI Taxonomy" id="2866724"/>
    <lineage>
        <taxon>Bacteria</taxon>
        <taxon>Pseudomonadati</taxon>
        <taxon>Pseudomonadota</taxon>
        <taxon>Betaproteobacteria</taxon>
        <taxon>Neisseriales</taxon>
        <taxon>Chitinibacteraceae</taxon>
        <taxon>Chitinilyticum</taxon>
    </lineage>
</organism>
<dbReference type="InterPro" id="IPR001789">
    <property type="entry name" value="Sig_transdc_resp-reg_receiver"/>
</dbReference>
<evidence type="ECO:0000256" key="4">
    <source>
        <dbReference type="ARBA" id="ARBA00022475"/>
    </source>
</evidence>
<feature type="modified residue" description="Phosphohistidine" evidence="18">
    <location>
        <position position="777"/>
    </location>
</feature>
<feature type="domain" description="Response regulatory" evidence="23">
    <location>
        <begin position="584"/>
        <end position="700"/>
    </location>
</feature>
<feature type="transmembrane region" description="Helical" evidence="21">
    <location>
        <begin position="39"/>
        <end position="59"/>
    </location>
</feature>
<evidence type="ECO:0000256" key="19">
    <source>
        <dbReference type="PROSITE-ProRule" id="PRU00169"/>
    </source>
</evidence>
<dbReference type="SMART" id="SM00388">
    <property type="entry name" value="HisKA"/>
    <property type="match status" value="1"/>
</dbReference>
<feature type="transmembrane region" description="Helical" evidence="21">
    <location>
        <begin position="285"/>
        <end position="305"/>
    </location>
</feature>
<dbReference type="EMBL" id="JADFUA010000001">
    <property type="protein sequence ID" value="MBE9608395.1"/>
    <property type="molecule type" value="Genomic_DNA"/>
</dbReference>
<feature type="domain" description="Histidine kinase" evidence="22">
    <location>
        <begin position="332"/>
        <end position="553"/>
    </location>
</feature>
<feature type="transmembrane region" description="Helical" evidence="21">
    <location>
        <begin position="113"/>
        <end position="136"/>
    </location>
</feature>
<dbReference type="InterPro" id="IPR036097">
    <property type="entry name" value="HisK_dim/P_sf"/>
</dbReference>
<dbReference type="SMART" id="SM00448">
    <property type="entry name" value="REC"/>
    <property type="match status" value="1"/>
</dbReference>
<dbReference type="Pfam" id="PF01627">
    <property type="entry name" value="Hpt"/>
    <property type="match status" value="1"/>
</dbReference>
<evidence type="ECO:0000256" key="6">
    <source>
        <dbReference type="ARBA" id="ARBA00022679"/>
    </source>
</evidence>
<reference evidence="25 26" key="1">
    <citation type="submission" date="2020-10" db="EMBL/GenBank/DDBJ databases">
        <title>The genome sequence of Chitinilyticum litopenaei 4Y14.</title>
        <authorList>
            <person name="Liu Y."/>
        </authorList>
    </citation>
    <scope>NUCLEOTIDE SEQUENCE [LARGE SCALE GENOMIC DNA]</scope>
    <source>
        <strain evidence="25 26">4Y14</strain>
    </source>
</reference>
<dbReference type="InterPro" id="IPR008207">
    <property type="entry name" value="Sig_transdc_His_kin_Hpt_dom"/>
</dbReference>
<keyword evidence="7 21" id="KW-0812">Transmembrane</keyword>
<evidence type="ECO:0000259" key="22">
    <source>
        <dbReference type="PROSITE" id="PS50109"/>
    </source>
</evidence>
<dbReference type="Gene3D" id="1.10.287.130">
    <property type="match status" value="1"/>
</dbReference>
<evidence type="ECO:0000256" key="15">
    <source>
        <dbReference type="ARBA" id="ARBA00064003"/>
    </source>
</evidence>
<evidence type="ECO:0000256" key="21">
    <source>
        <dbReference type="SAM" id="Phobius"/>
    </source>
</evidence>
<comment type="catalytic activity">
    <reaction evidence="1">
        <text>ATP + protein L-histidine = ADP + protein N-phospho-L-histidine.</text>
        <dbReference type="EC" id="2.7.13.3"/>
    </reaction>
</comment>
<dbReference type="Gene3D" id="3.30.565.10">
    <property type="entry name" value="Histidine kinase-like ATPase, C-terminal domain"/>
    <property type="match status" value="1"/>
</dbReference>
<dbReference type="GO" id="GO:0005524">
    <property type="term" value="F:ATP binding"/>
    <property type="evidence" value="ECO:0007669"/>
    <property type="project" value="UniProtKB-KW"/>
</dbReference>
<dbReference type="GO" id="GO:0000155">
    <property type="term" value="F:phosphorelay sensor kinase activity"/>
    <property type="evidence" value="ECO:0007669"/>
    <property type="project" value="InterPro"/>
</dbReference>
<dbReference type="InterPro" id="IPR004358">
    <property type="entry name" value="Sig_transdc_His_kin-like_C"/>
</dbReference>
<keyword evidence="6" id="KW-0808">Transferase</keyword>
<evidence type="ECO:0000256" key="10">
    <source>
        <dbReference type="ARBA" id="ARBA00022840"/>
    </source>
</evidence>
<dbReference type="Pfam" id="PF00512">
    <property type="entry name" value="HisKA"/>
    <property type="match status" value="1"/>
</dbReference>
<dbReference type="SUPFAM" id="SSF47226">
    <property type="entry name" value="Histidine-containing phosphotransfer domain, HPT domain"/>
    <property type="match status" value="1"/>
</dbReference>
<evidence type="ECO:0000256" key="13">
    <source>
        <dbReference type="ARBA" id="ARBA00023136"/>
    </source>
</evidence>
<evidence type="ECO:0000256" key="11">
    <source>
        <dbReference type="ARBA" id="ARBA00022989"/>
    </source>
</evidence>
<gene>
    <name evidence="25" type="ORF">INR99_03445</name>
</gene>
<dbReference type="SMART" id="SM00073">
    <property type="entry name" value="HPT"/>
    <property type="match status" value="1"/>
</dbReference>
<dbReference type="CDD" id="cd00082">
    <property type="entry name" value="HisKA"/>
    <property type="match status" value="1"/>
</dbReference>
<feature type="transmembrane region" description="Helical" evidence="21">
    <location>
        <begin position="148"/>
        <end position="171"/>
    </location>
</feature>
<evidence type="ECO:0000313" key="26">
    <source>
        <dbReference type="Proteomes" id="UP000604481"/>
    </source>
</evidence>
<feature type="domain" description="HPt" evidence="24">
    <location>
        <begin position="738"/>
        <end position="837"/>
    </location>
</feature>
<feature type="transmembrane region" description="Helical" evidence="21">
    <location>
        <begin position="232"/>
        <end position="255"/>
    </location>
</feature>
<dbReference type="Gene3D" id="1.20.120.160">
    <property type="entry name" value="HPT domain"/>
    <property type="match status" value="1"/>
</dbReference>
<evidence type="ECO:0000313" key="25">
    <source>
        <dbReference type="EMBL" id="MBE9608395.1"/>
    </source>
</evidence>
<keyword evidence="11 21" id="KW-1133">Transmembrane helix</keyword>
<evidence type="ECO:0000256" key="8">
    <source>
        <dbReference type="ARBA" id="ARBA00022741"/>
    </source>
</evidence>
<keyword evidence="10" id="KW-0067">ATP-binding</keyword>
<evidence type="ECO:0000259" key="23">
    <source>
        <dbReference type="PROSITE" id="PS50110"/>
    </source>
</evidence>
<evidence type="ECO:0000256" key="18">
    <source>
        <dbReference type="PROSITE-ProRule" id="PRU00110"/>
    </source>
</evidence>
<comment type="subcellular location">
    <subcellularLocation>
        <location evidence="2">Cell membrane</location>
        <topology evidence="2">Multi-pass membrane protein</topology>
    </subcellularLocation>
</comment>
<feature type="coiled-coil region" evidence="20">
    <location>
        <begin position="795"/>
        <end position="833"/>
    </location>
</feature>
<feature type="transmembrane region" description="Helical" evidence="21">
    <location>
        <begin position="191"/>
        <end position="211"/>
    </location>
</feature>
<dbReference type="EC" id="2.7.13.3" evidence="3"/>
<evidence type="ECO:0000256" key="2">
    <source>
        <dbReference type="ARBA" id="ARBA00004651"/>
    </source>
</evidence>
<evidence type="ECO:0000256" key="14">
    <source>
        <dbReference type="ARBA" id="ARBA00058004"/>
    </source>
</evidence>
<dbReference type="Proteomes" id="UP000604481">
    <property type="component" value="Unassembled WGS sequence"/>
</dbReference>
<evidence type="ECO:0000256" key="5">
    <source>
        <dbReference type="ARBA" id="ARBA00022553"/>
    </source>
</evidence>
<dbReference type="Pfam" id="PF00072">
    <property type="entry name" value="Response_reg"/>
    <property type="match status" value="1"/>
</dbReference>
<keyword evidence="5 19" id="KW-0597">Phosphoprotein</keyword>
<dbReference type="SMART" id="SM00387">
    <property type="entry name" value="HATPase_c"/>
    <property type="match status" value="1"/>
</dbReference>
<dbReference type="PROSITE" id="PS50109">
    <property type="entry name" value="HIS_KIN"/>
    <property type="match status" value="1"/>
</dbReference>
<evidence type="ECO:0000256" key="20">
    <source>
        <dbReference type="SAM" id="Coils"/>
    </source>
</evidence>
<dbReference type="PRINTS" id="PR00344">
    <property type="entry name" value="BCTRLSENSOR"/>
</dbReference>
<comment type="function">
    <text evidence="14">Member of the two-component regulatory system BvgS/BvgA. Phosphorylates BvgA via a four-step phosphorelay in response to environmental signals.</text>
</comment>
<dbReference type="InterPro" id="IPR005467">
    <property type="entry name" value="His_kinase_dom"/>
</dbReference>
<accession>A0A8J7FG18</accession>
<dbReference type="InterPro" id="IPR011006">
    <property type="entry name" value="CheY-like_superfamily"/>
</dbReference>
<name>A0A8J7FG18_9NEIS</name>
<dbReference type="GO" id="GO:0005886">
    <property type="term" value="C:plasma membrane"/>
    <property type="evidence" value="ECO:0007669"/>
    <property type="project" value="UniProtKB-SubCell"/>
</dbReference>
<dbReference type="PROSITE" id="PS50894">
    <property type="entry name" value="HPT"/>
    <property type="match status" value="1"/>
</dbReference>
<dbReference type="FunFam" id="3.30.565.10:FF:000010">
    <property type="entry name" value="Sensor histidine kinase RcsC"/>
    <property type="match status" value="1"/>
</dbReference>